<dbReference type="Pfam" id="PF25473">
    <property type="entry name" value="MXRA7_helical"/>
    <property type="match status" value="1"/>
</dbReference>
<evidence type="ECO:0000256" key="3">
    <source>
        <dbReference type="SAM" id="Phobius"/>
    </source>
</evidence>
<evidence type="ECO:0000256" key="1">
    <source>
        <dbReference type="SAM" id="Coils"/>
    </source>
</evidence>
<evidence type="ECO:0000313" key="5">
    <source>
        <dbReference type="EMBL" id="CAB3399764.1"/>
    </source>
</evidence>
<dbReference type="EMBL" id="CADEPM010000002">
    <property type="protein sequence ID" value="CAB3399764.1"/>
    <property type="molecule type" value="Genomic_DNA"/>
</dbReference>
<feature type="compositionally biased region" description="Acidic residues" evidence="2">
    <location>
        <begin position="125"/>
        <end position="136"/>
    </location>
</feature>
<protein>
    <recommendedName>
        <fullName evidence="4">Matrix-remodeling-associated protein 7 helical domain-containing protein</fullName>
    </recommendedName>
</protein>
<dbReference type="Proteomes" id="UP000494206">
    <property type="component" value="Unassembled WGS sequence"/>
</dbReference>
<sequence length="242" mass="28005">MSKPTDFYTQLMEFTNVYGVKLIVFSLMVGGVVGWISHYFMNVRPMRKALKREQEIAEKEASERKEKSRIRTGDELKDSLFNDEGKINTSNIRTRNRVAFNPEVEERFDGGQCSKETNGHRTENSDSEVSDEEEEQMPQINNRKVMSSSTRKVSISADEDRPLDSDRISQTLGRLHGKLATAQLKAKTRRIEAEMTAAEREQERIAKAQQMESIMNLMMENKEMFGMDNEEDIKEQLNLYNF</sequence>
<feature type="compositionally biased region" description="Polar residues" evidence="2">
    <location>
        <begin position="138"/>
        <end position="153"/>
    </location>
</feature>
<dbReference type="InterPro" id="IPR057534">
    <property type="entry name" value="MXRA7_helical"/>
</dbReference>
<gene>
    <name evidence="5" type="ORF">CBOVIS_LOCUS2836</name>
</gene>
<dbReference type="OrthoDB" id="5983600at2759"/>
<dbReference type="AlphaFoldDB" id="A0A8S1EF16"/>
<feature type="domain" description="Matrix-remodeling-associated protein 7 helical" evidence="4">
    <location>
        <begin position="180"/>
        <end position="241"/>
    </location>
</feature>
<keyword evidence="6" id="KW-1185">Reference proteome</keyword>
<evidence type="ECO:0000313" key="6">
    <source>
        <dbReference type="Proteomes" id="UP000494206"/>
    </source>
</evidence>
<dbReference type="InterPro" id="IPR026622">
    <property type="entry name" value="Mxra7"/>
</dbReference>
<feature type="region of interest" description="Disordered" evidence="2">
    <location>
        <begin position="105"/>
        <end position="164"/>
    </location>
</feature>
<comment type="caution">
    <text evidence="5">The sequence shown here is derived from an EMBL/GenBank/DDBJ whole genome shotgun (WGS) entry which is preliminary data.</text>
</comment>
<keyword evidence="3" id="KW-0812">Transmembrane</keyword>
<keyword evidence="3" id="KW-0472">Membrane</keyword>
<reference evidence="5 6" key="1">
    <citation type="submission" date="2020-04" db="EMBL/GenBank/DDBJ databases">
        <authorList>
            <person name="Laetsch R D."/>
            <person name="Stevens L."/>
            <person name="Kumar S."/>
            <person name="Blaxter L. M."/>
        </authorList>
    </citation>
    <scope>NUCLEOTIDE SEQUENCE [LARGE SCALE GENOMIC DNA]</scope>
</reference>
<accession>A0A8S1EF16</accession>
<evidence type="ECO:0000256" key="2">
    <source>
        <dbReference type="SAM" id="MobiDB-lite"/>
    </source>
</evidence>
<feature type="coiled-coil region" evidence="1">
    <location>
        <begin position="181"/>
        <end position="211"/>
    </location>
</feature>
<keyword evidence="3" id="KW-1133">Transmembrane helix</keyword>
<proteinExistence type="predicted"/>
<organism evidence="5 6">
    <name type="scientific">Caenorhabditis bovis</name>
    <dbReference type="NCBI Taxonomy" id="2654633"/>
    <lineage>
        <taxon>Eukaryota</taxon>
        <taxon>Metazoa</taxon>
        <taxon>Ecdysozoa</taxon>
        <taxon>Nematoda</taxon>
        <taxon>Chromadorea</taxon>
        <taxon>Rhabditida</taxon>
        <taxon>Rhabditina</taxon>
        <taxon>Rhabditomorpha</taxon>
        <taxon>Rhabditoidea</taxon>
        <taxon>Rhabditidae</taxon>
        <taxon>Peloderinae</taxon>
        <taxon>Caenorhabditis</taxon>
    </lineage>
</organism>
<evidence type="ECO:0000259" key="4">
    <source>
        <dbReference type="Pfam" id="PF25473"/>
    </source>
</evidence>
<dbReference type="PANTHER" id="PTHR21845">
    <property type="entry name" value="TRANSMEMBRANE ANCHOR PROTEIN 1"/>
    <property type="match status" value="1"/>
</dbReference>
<keyword evidence="1" id="KW-0175">Coiled coil</keyword>
<feature type="transmembrane region" description="Helical" evidence="3">
    <location>
        <begin position="20"/>
        <end position="41"/>
    </location>
</feature>
<dbReference type="PANTHER" id="PTHR21845:SF2">
    <property type="entry name" value="MATRIX-REMODELING-ASSOCIATED PROTEIN 7"/>
    <property type="match status" value="1"/>
</dbReference>
<name>A0A8S1EF16_9PELO</name>